<dbReference type="AlphaFoldDB" id="Q0G642"/>
<gene>
    <name evidence="2" type="ORF">FP2506_08521</name>
</gene>
<dbReference type="InterPro" id="IPR002734">
    <property type="entry name" value="RibDG_C"/>
</dbReference>
<dbReference type="InterPro" id="IPR050765">
    <property type="entry name" value="Riboflavin_Biosynth_HTPR"/>
</dbReference>
<organism evidence="2 3">
    <name type="scientific">Fulvimarina pelagi HTCC2506</name>
    <dbReference type="NCBI Taxonomy" id="314231"/>
    <lineage>
        <taxon>Bacteria</taxon>
        <taxon>Pseudomonadati</taxon>
        <taxon>Pseudomonadota</taxon>
        <taxon>Alphaproteobacteria</taxon>
        <taxon>Hyphomicrobiales</taxon>
        <taxon>Aurantimonadaceae</taxon>
        <taxon>Fulvimarina</taxon>
    </lineage>
</organism>
<dbReference type="EMBL" id="AATP01000001">
    <property type="protein sequence ID" value="EAU42872.1"/>
    <property type="molecule type" value="Genomic_DNA"/>
</dbReference>
<protein>
    <submittedName>
        <fullName evidence="2">Putative pyrimidine reductase protein</fullName>
    </submittedName>
</protein>
<dbReference type="STRING" id="217511.GCA_001463845_00472"/>
<dbReference type="HOGENOM" id="CLU_043966_1_0_5"/>
<dbReference type="GO" id="GO:0009231">
    <property type="term" value="P:riboflavin biosynthetic process"/>
    <property type="evidence" value="ECO:0007669"/>
    <property type="project" value="InterPro"/>
</dbReference>
<dbReference type="Gene3D" id="3.40.430.10">
    <property type="entry name" value="Dihydrofolate Reductase, subunit A"/>
    <property type="match status" value="1"/>
</dbReference>
<sequence>MRKIIAGLFQSIDGVVQAPGSANEDTSGGFDNGGWVMPHFDETVGGFMHEVFSQPFDLLLGRRTYDIFAAHWPRVKDDPMADAINAATKFVVTHQSGPFDWQNTRHLSGLDQIPEVKKSDGPDLLIQGSSTLYPGLVERDLIDRLFLITFPIVMGSGKRAFDGAAPKGLRLVEHRVSGSGVMIGVYELAGELPRLDVPSPS</sequence>
<dbReference type="GO" id="GO:0008703">
    <property type="term" value="F:5-amino-6-(5-phosphoribosylamino)uracil reductase activity"/>
    <property type="evidence" value="ECO:0007669"/>
    <property type="project" value="InterPro"/>
</dbReference>
<dbReference type="Proteomes" id="UP000004310">
    <property type="component" value="Unassembled WGS sequence"/>
</dbReference>
<reference evidence="2 3" key="1">
    <citation type="journal article" date="2010" name="J. Bacteriol.">
        <title>Genome sequence of Fulvimarina pelagi HTCC2506T, a Mn(II)-oxidizing alphaproteobacterium possessing an aerobic anoxygenic photosynthetic gene cluster and Xanthorhodopsin.</title>
        <authorList>
            <person name="Kang I."/>
            <person name="Oh H.M."/>
            <person name="Lim S.I."/>
            <person name="Ferriera S."/>
            <person name="Giovannoni S.J."/>
            <person name="Cho J.C."/>
        </authorList>
    </citation>
    <scope>NUCLEOTIDE SEQUENCE [LARGE SCALE GENOMIC DNA]</scope>
    <source>
        <strain evidence="2 3">HTCC2506</strain>
    </source>
</reference>
<dbReference type="Pfam" id="PF01872">
    <property type="entry name" value="RibD_C"/>
    <property type="match status" value="1"/>
</dbReference>
<feature type="domain" description="Bacterial bifunctional deaminase-reductase C-terminal" evidence="1">
    <location>
        <begin position="2"/>
        <end position="182"/>
    </location>
</feature>
<evidence type="ECO:0000259" key="1">
    <source>
        <dbReference type="Pfam" id="PF01872"/>
    </source>
</evidence>
<dbReference type="RefSeq" id="WP_007066846.1">
    <property type="nucleotide sequence ID" value="NZ_DS022272.1"/>
</dbReference>
<dbReference type="InterPro" id="IPR024072">
    <property type="entry name" value="DHFR-like_dom_sf"/>
</dbReference>
<name>Q0G642_9HYPH</name>
<dbReference type="PANTHER" id="PTHR38011">
    <property type="entry name" value="DIHYDROFOLATE REDUCTASE FAMILY PROTEIN (AFU_ORTHOLOGUE AFUA_8G06820)"/>
    <property type="match status" value="1"/>
</dbReference>
<dbReference type="eggNOG" id="COG0262">
    <property type="taxonomic scope" value="Bacteria"/>
</dbReference>
<dbReference type="SUPFAM" id="SSF53597">
    <property type="entry name" value="Dihydrofolate reductase-like"/>
    <property type="match status" value="1"/>
</dbReference>
<accession>Q0G642</accession>
<dbReference type="PANTHER" id="PTHR38011:SF2">
    <property type="entry name" value="BIFUNCTIONAL DEAMINASE-REDUCTASE DOMAIN PROTEIN"/>
    <property type="match status" value="1"/>
</dbReference>
<comment type="caution">
    <text evidence="2">The sequence shown here is derived from an EMBL/GenBank/DDBJ whole genome shotgun (WGS) entry which is preliminary data.</text>
</comment>
<evidence type="ECO:0000313" key="3">
    <source>
        <dbReference type="Proteomes" id="UP000004310"/>
    </source>
</evidence>
<evidence type="ECO:0000313" key="2">
    <source>
        <dbReference type="EMBL" id="EAU42872.1"/>
    </source>
</evidence>
<keyword evidence="3" id="KW-1185">Reference proteome</keyword>
<proteinExistence type="predicted"/>